<protein>
    <submittedName>
        <fullName evidence="7">GTPase IMAP family member 8</fullName>
    </submittedName>
</protein>
<evidence type="ECO:0000259" key="6">
    <source>
        <dbReference type="PROSITE" id="PS51720"/>
    </source>
</evidence>
<organism evidence="7 8">
    <name type="scientific">Anabarilius grahami</name>
    <name type="common">Kanglang fish</name>
    <name type="synonym">Barilius grahami</name>
    <dbReference type="NCBI Taxonomy" id="495550"/>
    <lineage>
        <taxon>Eukaryota</taxon>
        <taxon>Metazoa</taxon>
        <taxon>Chordata</taxon>
        <taxon>Craniata</taxon>
        <taxon>Vertebrata</taxon>
        <taxon>Euteleostomi</taxon>
        <taxon>Actinopterygii</taxon>
        <taxon>Neopterygii</taxon>
        <taxon>Teleostei</taxon>
        <taxon>Ostariophysi</taxon>
        <taxon>Cypriniformes</taxon>
        <taxon>Xenocyprididae</taxon>
        <taxon>Xenocypridinae</taxon>
        <taxon>Xenocypridinae incertae sedis</taxon>
        <taxon>Anabarilius</taxon>
    </lineage>
</organism>
<dbReference type="PROSITE" id="PS51720">
    <property type="entry name" value="G_AIG1"/>
    <property type="match status" value="2"/>
</dbReference>
<evidence type="ECO:0000313" key="8">
    <source>
        <dbReference type="Proteomes" id="UP000281406"/>
    </source>
</evidence>
<feature type="region of interest" description="Disordered" evidence="4">
    <location>
        <begin position="424"/>
        <end position="485"/>
    </location>
</feature>
<dbReference type="OrthoDB" id="5985928at2759"/>
<dbReference type="CDD" id="cd01852">
    <property type="entry name" value="AIG1"/>
    <property type="match status" value="1"/>
</dbReference>
<gene>
    <name evidence="7" type="ORF">DPX16_0045</name>
</gene>
<reference evidence="7 8" key="1">
    <citation type="submission" date="2018-10" db="EMBL/GenBank/DDBJ databases">
        <title>Genome assembly for a Yunnan-Guizhou Plateau 3E fish, Anabarilius grahami (Regan), and its evolutionary and genetic applications.</title>
        <authorList>
            <person name="Jiang W."/>
        </authorList>
    </citation>
    <scope>NUCLEOTIDE SEQUENCE [LARGE SCALE GENOMIC DNA]</scope>
    <source>
        <strain evidence="7">AG-KIZ</strain>
        <tissue evidence="7">Muscle</tissue>
    </source>
</reference>
<feature type="domain" description="AIG1-type G" evidence="6">
    <location>
        <begin position="220"/>
        <end position="420"/>
    </location>
</feature>
<keyword evidence="5" id="KW-0472">Membrane</keyword>
<dbReference type="PANTHER" id="PTHR10903:SF186">
    <property type="entry name" value="GTPASE IMAP FAMILY MEMBER 4-LIKE-RELATED"/>
    <property type="match status" value="1"/>
</dbReference>
<dbReference type="AlphaFoldDB" id="A0A3N0Z579"/>
<keyword evidence="8" id="KW-1185">Reference proteome</keyword>
<comment type="caution">
    <text evidence="7">The sequence shown here is derived from an EMBL/GenBank/DDBJ whole genome shotgun (WGS) entry which is preliminary data.</text>
</comment>
<accession>A0A3N0Z579</accession>
<comment type="similarity">
    <text evidence="1">Belongs to the TRAFAC class TrmE-Era-EngA-EngB-Septin-like GTPase superfamily. AIG1/Toc34/Toc159-like paraseptin GTPase family. IAN subfamily.</text>
</comment>
<keyword evidence="5" id="KW-0812">Transmembrane</keyword>
<evidence type="ECO:0000256" key="4">
    <source>
        <dbReference type="SAM" id="MobiDB-lite"/>
    </source>
</evidence>
<evidence type="ECO:0000256" key="2">
    <source>
        <dbReference type="ARBA" id="ARBA00022741"/>
    </source>
</evidence>
<keyword evidence="3" id="KW-0342">GTP-binding</keyword>
<dbReference type="EMBL" id="RJVU01008622">
    <property type="protein sequence ID" value="ROL53491.1"/>
    <property type="molecule type" value="Genomic_DNA"/>
</dbReference>
<dbReference type="FunFam" id="3.40.50.300:FF:000366">
    <property type="entry name" value="GTPase, IMAP family member 2"/>
    <property type="match status" value="1"/>
</dbReference>
<evidence type="ECO:0000256" key="1">
    <source>
        <dbReference type="ARBA" id="ARBA00008535"/>
    </source>
</evidence>
<dbReference type="GO" id="GO:0005525">
    <property type="term" value="F:GTP binding"/>
    <property type="evidence" value="ECO:0007669"/>
    <property type="project" value="UniProtKB-KW"/>
</dbReference>
<dbReference type="Gene3D" id="3.40.50.300">
    <property type="entry name" value="P-loop containing nucleotide triphosphate hydrolases"/>
    <property type="match status" value="2"/>
</dbReference>
<proteinExistence type="inferred from homology"/>
<dbReference type="InterPro" id="IPR006703">
    <property type="entry name" value="G_AIG1"/>
</dbReference>
<feature type="transmembrane region" description="Helical" evidence="5">
    <location>
        <begin position="532"/>
        <end position="555"/>
    </location>
</feature>
<dbReference type="SUPFAM" id="SSF52540">
    <property type="entry name" value="P-loop containing nucleoside triphosphate hydrolases"/>
    <property type="match status" value="2"/>
</dbReference>
<keyword evidence="2" id="KW-0547">Nucleotide-binding</keyword>
<dbReference type="InterPro" id="IPR045058">
    <property type="entry name" value="GIMA/IAN/Toc"/>
</dbReference>
<feature type="domain" description="AIG1-type G" evidence="6">
    <location>
        <begin position="5"/>
        <end position="208"/>
    </location>
</feature>
<dbReference type="Proteomes" id="UP000281406">
    <property type="component" value="Unassembled WGS sequence"/>
</dbReference>
<dbReference type="FunFam" id="3.40.50.300:FF:001809">
    <property type="entry name" value="Si:ch1073-365p7.2"/>
    <property type="match status" value="1"/>
</dbReference>
<evidence type="ECO:0000256" key="3">
    <source>
        <dbReference type="ARBA" id="ARBA00023134"/>
    </source>
</evidence>
<sequence>MAEINKDLNVVLLGRTGAGKSSTGDTILGRQAFTLKRSYKSVTQDVVEESGPVCGLLVTIYDTPGLFDTDMNEEKFHLKYQSIFQRCESGLCVFLLVIKADRFTEEERETVEKIEELLGEKRLDKTWILFTRGDELEEKNRTIKELIDETESMKTLVKKYDCRYSVFNNKKKGPSDQVRMLLTKMCQISFGIKVKGANMLTVLKRKPPTKVKQDTLAESLSSRRIVLLGKSGFGKSATGNTILGQKEFKFERSTSSVTRECSDAHATVSGRSVSVVDTPGFFDTKMKPEKLAEEIARSVYMSSPGPHAFLIVLRVIDRFTEQEQQIPQMIEMLFGQEVLKYSIILFTHGDLLEEKPIEELIKENSRLRDLVDQCGGRYHVFNNKDLNNREQVNDLLQKIDTMIEQNGGGHYSNQMYEDALRFRQEEEEQRQREEEERKQQVEKQIQEETERVTKETEERIRTKMEAEYERLKSERTSEEEQRKQEEQIQKEIERVTKETEKIIRAELEETYRKKQKEEEKKEEGFKKFFSKYGIYFALIAGGFIIGGGVGAYIAGGILTKGALVGAGVGGAVGGLGAFLHDKCS</sequence>
<evidence type="ECO:0000256" key="5">
    <source>
        <dbReference type="SAM" id="Phobius"/>
    </source>
</evidence>
<dbReference type="Pfam" id="PF04548">
    <property type="entry name" value="AIG1"/>
    <property type="match status" value="2"/>
</dbReference>
<feature type="transmembrane region" description="Helical" evidence="5">
    <location>
        <begin position="561"/>
        <end position="579"/>
    </location>
</feature>
<name>A0A3N0Z579_ANAGA</name>
<dbReference type="PANTHER" id="PTHR10903">
    <property type="entry name" value="GTPASE, IMAP FAMILY MEMBER-RELATED"/>
    <property type="match status" value="1"/>
</dbReference>
<evidence type="ECO:0000313" key="7">
    <source>
        <dbReference type="EMBL" id="ROL53491.1"/>
    </source>
</evidence>
<keyword evidence="5" id="KW-1133">Transmembrane helix</keyword>
<dbReference type="InterPro" id="IPR027417">
    <property type="entry name" value="P-loop_NTPase"/>
</dbReference>